<dbReference type="PANTHER" id="PTHR45947:SF3">
    <property type="entry name" value="SULFOQUINOVOSYL TRANSFERASE SQD2"/>
    <property type="match status" value="1"/>
</dbReference>
<dbReference type="PANTHER" id="PTHR45947">
    <property type="entry name" value="SULFOQUINOVOSYL TRANSFERASE SQD2"/>
    <property type="match status" value="1"/>
</dbReference>
<gene>
    <name evidence="2" type="ORF">JOF56_000532</name>
</gene>
<organism evidence="2 3">
    <name type="scientific">Kibdelosporangium banguiense</name>
    <dbReference type="NCBI Taxonomy" id="1365924"/>
    <lineage>
        <taxon>Bacteria</taxon>
        <taxon>Bacillati</taxon>
        <taxon>Actinomycetota</taxon>
        <taxon>Actinomycetes</taxon>
        <taxon>Pseudonocardiales</taxon>
        <taxon>Pseudonocardiaceae</taxon>
        <taxon>Kibdelosporangium</taxon>
    </lineage>
</organism>
<proteinExistence type="predicted"/>
<protein>
    <submittedName>
        <fullName evidence="2">Glycosyltransferase involved in cell wall biosynthesis</fullName>
    </submittedName>
</protein>
<keyword evidence="3" id="KW-1185">Reference proteome</keyword>
<dbReference type="InterPro" id="IPR050194">
    <property type="entry name" value="Glycosyltransferase_grp1"/>
</dbReference>
<dbReference type="SUPFAM" id="SSF53756">
    <property type="entry name" value="UDP-Glycosyltransferase/glycogen phosphorylase"/>
    <property type="match status" value="1"/>
</dbReference>
<feature type="region of interest" description="Disordered" evidence="1">
    <location>
        <begin position="1"/>
        <end position="23"/>
    </location>
</feature>
<dbReference type="Proteomes" id="UP001519332">
    <property type="component" value="Unassembled WGS sequence"/>
</dbReference>
<evidence type="ECO:0000313" key="3">
    <source>
        <dbReference type="Proteomes" id="UP001519332"/>
    </source>
</evidence>
<dbReference type="Gene3D" id="3.40.50.2000">
    <property type="entry name" value="Glycogen Phosphorylase B"/>
    <property type="match status" value="2"/>
</dbReference>
<dbReference type="CDD" id="cd03801">
    <property type="entry name" value="GT4_PimA-like"/>
    <property type="match status" value="1"/>
</dbReference>
<reference evidence="2 3" key="1">
    <citation type="submission" date="2021-03" db="EMBL/GenBank/DDBJ databases">
        <title>Sequencing the genomes of 1000 actinobacteria strains.</title>
        <authorList>
            <person name="Klenk H.-P."/>
        </authorList>
    </citation>
    <scope>NUCLEOTIDE SEQUENCE [LARGE SCALE GENOMIC DNA]</scope>
    <source>
        <strain evidence="2 3">DSM 46670</strain>
    </source>
</reference>
<accession>A0ABS4T6V4</accession>
<comment type="caution">
    <text evidence="2">The sequence shown here is derived from an EMBL/GenBank/DDBJ whole genome shotgun (WGS) entry which is preliminary data.</text>
</comment>
<evidence type="ECO:0000313" key="2">
    <source>
        <dbReference type="EMBL" id="MBP2320147.1"/>
    </source>
</evidence>
<evidence type="ECO:0000256" key="1">
    <source>
        <dbReference type="SAM" id="MobiDB-lite"/>
    </source>
</evidence>
<dbReference type="Pfam" id="PF20706">
    <property type="entry name" value="GT4-conflict"/>
    <property type="match status" value="1"/>
</dbReference>
<sequence>MPSRSGQTMSGETSLRQPPEPGVAQRPLTYLLVCDEWSPTKGGISQFNRRLATALAAAGHRTCCLVESATDRERLDAQERGVKLITAAHPPSGPNLFVFAREVAAEDPSVVVGHDIISGSAAWTWARQYLPNASLVHIVHTPSRIEPYKRDDDATRRTEERERVTRRIASDADVVAAVGPSLARSTAAMVGGGISVLQLDPGMDVPEQIGDGPRDAPANPTVLVFSRGAHIQPKGLDIAAHAVAGLVVPYGKPQPDLLIRGAPVERCDWLRRYLVDESRLSRGQIDVRPYTDDPDQLDRDLTRSMLCVMPSRAEGFGLAAVEAIALGTPVRVSDKSGLAETLRYHLGWLAEPMIVEVVDNLEQDVARWRAAIQQVLDDPIGAFKYAADIRSKLKDVLRWDTMAARLTAALAIPAQRCHR</sequence>
<feature type="compositionally biased region" description="Polar residues" evidence="1">
    <location>
        <begin position="1"/>
        <end position="16"/>
    </location>
</feature>
<dbReference type="EMBL" id="JAGINW010000001">
    <property type="protein sequence ID" value="MBP2320147.1"/>
    <property type="molecule type" value="Genomic_DNA"/>
</dbReference>
<dbReference type="RefSeq" id="WP_209634016.1">
    <property type="nucleotide sequence ID" value="NZ_JAGINW010000001.1"/>
</dbReference>
<name>A0ABS4T6V4_9PSEU</name>